<protein>
    <submittedName>
        <fullName evidence="2">Uncharacterized protein</fullName>
    </submittedName>
</protein>
<keyword evidence="3" id="KW-1185">Reference proteome</keyword>
<reference evidence="2" key="1">
    <citation type="submission" date="2022-10" db="EMBL/GenBank/DDBJ databases">
        <title>Streptomyces beihaiensis sp. nov., a chitin degrading actinobacterium, isolated from shrimp pond soil.</title>
        <authorList>
            <person name="Xie J."/>
            <person name="Shen N."/>
        </authorList>
    </citation>
    <scope>NUCLEOTIDE SEQUENCE</scope>
    <source>
        <strain evidence="2">GXMU-J5</strain>
    </source>
</reference>
<accession>A0ABT3TYE3</accession>
<dbReference type="EMBL" id="JAPHNL010000257">
    <property type="protein sequence ID" value="MCX3062064.1"/>
    <property type="molecule type" value="Genomic_DNA"/>
</dbReference>
<proteinExistence type="predicted"/>
<sequence length="70" mass="7348">MDEASADGTAGGPGDRWQDADDVEDTLDRLAPGRRDPPGRSDAGPPDALAPHGGITPEHRALGRHHMWAA</sequence>
<evidence type="ECO:0000313" key="2">
    <source>
        <dbReference type="EMBL" id="MCX3062064.1"/>
    </source>
</evidence>
<feature type="compositionally biased region" description="Basic and acidic residues" evidence="1">
    <location>
        <begin position="26"/>
        <end position="39"/>
    </location>
</feature>
<dbReference type="RefSeq" id="WP_266601940.1">
    <property type="nucleotide sequence ID" value="NZ_JAPHNL010000257.1"/>
</dbReference>
<comment type="caution">
    <text evidence="2">The sequence shown here is derived from an EMBL/GenBank/DDBJ whole genome shotgun (WGS) entry which is preliminary data.</text>
</comment>
<organism evidence="2 3">
    <name type="scientific">Streptomyces beihaiensis</name>
    <dbReference type="NCBI Taxonomy" id="2984495"/>
    <lineage>
        <taxon>Bacteria</taxon>
        <taxon>Bacillati</taxon>
        <taxon>Actinomycetota</taxon>
        <taxon>Actinomycetes</taxon>
        <taxon>Kitasatosporales</taxon>
        <taxon>Streptomycetaceae</taxon>
        <taxon>Streptomyces</taxon>
    </lineage>
</organism>
<dbReference type="Proteomes" id="UP001163064">
    <property type="component" value="Unassembled WGS sequence"/>
</dbReference>
<gene>
    <name evidence="2" type="ORF">OFY01_20335</name>
</gene>
<evidence type="ECO:0000313" key="3">
    <source>
        <dbReference type="Proteomes" id="UP001163064"/>
    </source>
</evidence>
<evidence type="ECO:0000256" key="1">
    <source>
        <dbReference type="SAM" id="MobiDB-lite"/>
    </source>
</evidence>
<name>A0ABT3TYE3_9ACTN</name>
<feature type="region of interest" description="Disordered" evidence="1">
    <location>
        <begin position="1"/>
        <end position="70"/>
    </location>
</feature>